<dbReference type="STRING" id="542762.A0A4V3WK63"/>
<name>A0A4V3WK63_CAMSN</name>
<proteinExistence type="predicted"/>
<keyword evidence="1" id="KW-0808">Transferase</keyword>
<evidence type="ECO:0000313" key="2">
    <source>
        <dbReference type="EMBL" id="THF99586.1"/>
    </source>
</evidence>
<dbReference type="Gene3D" id="3.30.559.10">
    <property type="entry name" value="Chloramphenicol acetyltransferase-like domain"/>
    <property type="match status" value="2"/>
</dbReference>
<dbReference type="InterPro" id="IPR023213">
    <property type="entry name" value="CAT-like_dom_sf"/>
</dbReference>
<dbReference type="PANTHER" id="PTHR31896:SF43">
    <property type="entry name" value="PROTEIN ENHANCED PSEUDOMONAS SUSCEPTIBILITY 1"/>
    <property type="match status" value="1"/>
</dbReference>
<protein>
    <recommendedName>
        <fullName evidence="4">HXXXD-type acyl-transferase family protein</fullName>
    </recommendedName>
</protein>
<sequence length="440" mass="49043">MEEIQFVSTSTVQPTSESTDKRIELTPWDLQLLLLGPIQKGLLFLKPTPSQQQQLLANTIVDHLKISFSRTLDFFPILAGRLCIVKNDDDTSSFFVDCNNAGAHFVHAVAENANVSDILGPVYVPRIVHSFFPLNNVLNYEGISKPFLAVQVTELIDGLFIGCTMNHAVVDGSCFWQFLNSWSEISRGSDKISRVPMVKRWFPDEVDVPIRIPFCADEINNNFVLPKLEEMVFHFTKEKIAALKAKANAEMSTTTISSLQALLAHLWRSVIRCQNINDSNQEVKYVLLVSARPRLRPSLPEGYFGNTIHAEVLCSTAGELVEKGLGWVAWQMNKAIASQTNEAVRDFYQNWVKNPKIMKRGVLTNDGLATSSSPRFNVYGNDFGWGKPVAVRSGGGNKSDGKITLFPGAEEGSIDIEVCLLPEKLVALRDDEEFMEAVTM</sequence>
<dbReference type="Proteomes" id="UP000306102">
    <property type="component" value="Unassembled WGS sequence"/>
</dbReference>
<evidence type="ECO:0008006" key="4">
    <source>
        <dbReference type="Google" id="ProtNLM"/>
    </source>
</evidence>
<dbReference type="AlphaFoldDB" id="A0A4V3WK63"/>
<dbReference type="InterPro" id="IPR051283">
    <property type="entry name" value="Sec_Metabolite_Acyltrans"/>
</dbReference>
<organism evidence="2 3">
    <name type="scientific">Camellia sinensis var. sinensis</name>
    <name type="common">China tea</name>
    <dbReference type="NCBI Taxonomy" id="542762"/>
    <lineage>
        <taxon>Eukaryota</taxon>
        <taxon>Viridiplantae</taxon>
        <taxon>Streptophyta</taxon>
        <taxon>Embryophyta</taxon>
        <taxon>Tracheophyta</taxon>
        <taxon>Spermatophyta</taxon>
        <taxon>Magnoliopsida</taxon>
        <taxon>eudicotyledons</taxon>
        <taxon>Gunneridae</taxon>
        <taxon>Pentapetalae</taxon>
        <taxon>asterids</taxon>
        <taxon>Ericales</taxon>
        <taxon>Theaceae</taxon>
        <taxon>Camellia</taxon>
    </lineage>
</organism>
<dbReference type="PANTHER" id="PTHR31896">
    <property type="entry name" value="FAMILY REGULATORY PROTEIN, PUTATIVE (AFU_ORTHOLOGUE AFUA_3G14730)-RELATED"/>
    <property type="match status" value="1"/>
</dbReference>
<dbReference type="EMBL" id="SDRB02011918">
    <property type="protein sequence ID" value="THF99586.1"/>
    <property type="molecule type" value="Genomic_DNA"/>
</dbReference>
<accession>A0A4V3WK63</accession>
<keyword evidence="3" id="KW-1185">Reference proteome</keyword>
<gene>
    <name evidence="2" type="ORF">TEA_011976</name>
</gene>
<evidence type="ECO:0000313" key="3">
    <source>
        <dbReference type="Proteomes" id="UP000306102"/>
    </source>
</evidence>
<evidence type="ECO:0000256" key="1">
    <source>
        <dbReference type="ARBA" id="ARBA00022679"/>
    </source>
</evidence>
<dbReference type="Pfam" id="PF02458">
    <property type="entry name" value="Transferase"/>
    <property type="match status" value="1"/>
</dbReference>
<comment type="caution">
    <text evidence="2">The sequence shown here is derived from an EMBL/GenBank/DDBJ whole genome shotgun (WGS) entry which is preliminary data.</text>
</comment>
<reference evidence="2 3" key="1">
    <citation type="journal article" date="2018" name="Proc. Natl. Acad. Sci. U.S.A.">
        <title>Draft genome sequence of Camellia sinensis var. sinensis provides insights into the evolution of the tea genome and tea quality.</title>
        <authorList>
            <person name="Wei C."/>
            <person name="Yang H."/>
            <person name="Wang S."/>
            <person name="Zhao J."/>
            <person name="Liu C."/>
            <person name="Gao L."/>
            <person name="Xia E."/>
            <person name="Lu Y."/>
            <person name="Tai Y."/>
            <person name="She G."/>
            <person name="Sun J."/>
            <person name="Cao H."/>
            <person name="Tong W."/>
            <person name="Gao Q."/>
            <person name="Li Y."/>
            <person name="Deng W."/>
            <person name="Jiang X."/>
            <person name="Wang W."/>
            <person name="Chen Q."/>
            <person name="Zhang S."/>
            <person name="Li H."/>
            <person name="Wu J."/>
            <person name="Wang P."/>
            <person name="Li P."/>
            <person name="Shi C."/>
            <person name="Zheng F."/>
            <person name="Jian J."/>
            <person name="Huang B."/>
            <person name="Shan D."/>
            <person name="Shi M."/>
            <person name="Fang C."/>
            <person name="Yue Y."/>
            <person name="Li F."/>
            <person name="Li D."/>
            <person name="Wei S."/>
            <person name="Han B."/>
            <person name="Jiang C."/>
            <person name="Yin Y."/>
            <person name="Xia T."/>
            <person name="Zhang Z."/>
            <person name="Bennetzen J.L."/>
            <person name="Zhao S."/>
            <person name="Wan X."/>
        </authorList>
    </citation>
    <scope>NUCLEOTIDE SEQUENCE [LARGE SCALE GENOMIC DNA]</scope>
    <source>
        <strain evidence="3">cv. Shuchazao</strain>
        <tissue evidence="2">Leaf</tissue>
    </source>
</reference>
<dbReference type="GO" id="GO:0016740">
    <property type="term" value="F:transferase activity"/>
    <property type="evidence" value="ECO:0007669"/>
    <property type="project" value="UniProtKB-KW"/>
</dbReference>